<evidence type="ECO:0000313" key="1">
    <source>
        <dbReference type="EMBL" id="GHA27507.1"/>
    </source>
</evidence>
<gene>
    <name evidence="1" type="ORF">GCM10007989_24190</name>
</gene>
<sequence length="98" mass="11257">MSVPETEEDTDLYFLDLIHAVCTGPRHEICQARREAHGKHGPSTARNRKGLERLDLPEKVVRSRYIDIAKTPLQNRFGEGRLILVHANDDNVYSFKRS</sequence>
<dbReference type="AlphaFoldDB" id="A0A918S8T1"/>
<reference evidence="1" key="2">
    <citation type="submission" date="2020-09" db="EMBL/GenBank/DDBJ databases">
        <authorList>
            <person name="Sun Q."/>
            <person name="Kim S."/>
        </authorList>
    </citation>
    <scope>NUCLEOTIDE SEQUENCE</scope>
    <source>
        <strain evidence="1">KCTC 32437</strain>
    </source>
</reference>
<evidence type="ECO:0000313" key="2">
    <source>
        <dbReference type="Proteomes" id="UP000646579"/>
    </source>
</evidence>
<reference evidence="1" key="1">
    <citation type="journal article" date="2014" name="Int. J. Syst. Evol. Microbiol.">
        <title>Complete genome sequence of Corynebacterium casei LMG S-19264T (=DSM 44701T), isolated from a smear-ripened cheese.</title>
        <authorList>
            <consortium name="US DOE Joint Genome Institute (JGI-PGF)"/>
            <person name="Walter F."/>
            <person name="Albersmeier A."/>
            <person name="Kalinowski J."/>
            <person name="Ruckert C."/>
        </authorList>
    </citation>
    <scope>NUCLEOTIDE SEQUENCE</scope>
    <source>
        <strain evidence="1">KCTC 32437</strain>
    </source>
</reference>
<comment type="caution">
    <text evidence="1">The sequence shown here is derived from an EMBL/GenBank/DDBJ whole genome shotgun (WGS) entry which is preliminary data.</text>
</comment>
<name>A0A918S8T1_9HYPH</name>
<organism evidence="1 2">
    <name type="scientific">Devosia pacifica</name>
    <dbReference type="NCBI Taxonomy" id="1335967"/>
    <lineage>
        <taxon>Bacteria</taxon>
        <taxon>Pseudomonadati</taxon>
        <taxon>Pseudomonadota</taxon>
        <taxon>Alphaproteobacteria</taxon>
        <taxon>Hyphomicrobiales</taxon>
        <taxon>Devosiaceae</taxon>
        <taxon>Devosia</taxon>
    </lineage>
</organism>
<keyword evidence="2" id="KW-1185">Reference proteome</keyword>
<accession>A0A918S8T1</accession>
<dbReference type="Proteomes" id="UP000646579">
    <property type="component" value="Unassembled WGS sequence"/>
</dbReference>
<dbReference type="EMBL" id="BMZE01000002">
    <property type="protein sequence ID" value="GHA27507.1"/>
    <property type="molecule type" value="Genomic_DNA"/>
</dbReference>
<proteinExistence type="predicted"/>
<protein>
    <submittedName>
        <fullName evidence="1">Uncharacterized protein</fullName>
    </submittedName>
</protein>